<proteinExistence type="predicted"/>
<evidence type="ECO:0000313" key="3">
    <source>
        <dbReference type="Proteomes" id="UP000254808"/>
    </source>
</evidence>
<name>A0A345UKD0_9BACT</name>
<dbReference type="InterPro" id="IPR000182">
    <property type="entry name" value="GNAT_dom"/>
</dbReference>
<sequence length="207" mass="24242">MLIWIFAFHSFNFKQPQYEINLSKSMIRIRPVDMGNIKTHHTWNNDPELNYFDSDFPLDREPLSLFCRRLQEMMDDPNSGSLILEIHHEGDQKLIGIVDIHGIDHINKRCIIECTIAERDYQNQGYGTAAFREAVRYCFDEMGMNKVSSAAFDFNDKWIRILTNLEFTKEGTLREHAVKNGKYADKLVFSLLKSEYVTSDQFQMSLT</sequence>
<gene>
    <name evidence="2" type="ORF">CYPRO_1681</name>
</gene>
<dbReference type="EMBL" id="CP027806">
    <property type="protein sequence ID" value="AXJ00932.1"/>
    <property type="molecule type" value="Genomic_DNA"/>
</dbReference>
<dbReference type="Pfam" id="PF13302">
    <property type="entry name" value="Acetyltransf_3"/>
    <property type="match status" value="1"/>
</dbReference>
<dbReference type="PANTHER" id="PTHR43415">
    <property type="entry name" value="SPERMIDINE N(1)-ACETYLTRANSFERASE"/>
    <property type="match status" value="1"/>
</dbReference>
<accession>A0A345UKD0</accession>
<keyword evidence="2" id="KW-0808">Transferase</keyword>
<organism evidence="2 3">
    <name type="scientific">Cyclonatronum proteinivorum</name>
    <dbReference type="NCBI Taxonomy" id="1457365"/>
    <lineage>
        <taxon>Bacteria</taxon>
        <taxon>Pseudomonadati</taxon>
        <taxon>Balneolota</taxon>
        <taxon>Balneolia</taxon>
        <taxon>Balneolales</taxon>
        <taxon>Cyclonatronaceae</taxon>
        <taxon>Cyclonatronum</taxon>
    </lineage>
</organism>
<dbReference type="SUPFAM" id="SSF55729">
    <property type="entry name" value="Acyl-CoA N-acyltransferases (Nat)"/>
    <property type="match status" value="1"/>
</dbReference>
<feature type="domain" description="N-acetyltransferase" evidence="1">
    <location>
        <begin position="27"/>
        <end position="185"/>
    </location>
</feature>
<dbReference type="AlphaFoldDB" id="A0A345UKD0"/>
<dbReference type="KEGG" id="cprv:CYPRO_1681"/>
<dbReference type="PANTHER" id="PTHR43415:SF3">
    <property type="entry name" value="GNAT-FAMILY ACETYLTRANSFERASE"/>
    <property type="match status" value="1"/>
</dbReference>
<evidence type="ECO:0000259" key="1">
    <source>
        <dbReference type="PROSITE" id="PS51186"/>
    </source>
</evidence>
<evidence type="ECO:0000313" key="2">
    <source>
        <dbReference type="EMBL" id="AXJ00932.1"/>
    </source>
</evidence>
<dbReference type="InterPro" id="IPR016181">
    <property type="entry name" value="Acyl_CoA_acyltransferase"/>
</dbReference>
<dbReference type="GO" id="GO:0016747">
    <property type="term" value="F:acyltransferase activity, transferring groups other than amino-acyl groups"/>
    <property type="evidence" value="ECO:0007669"/>
    <property type="project" value="InterPro"/>
</dbReference>
<dbReference type="Proteomes" id="UP000254808">
    <property type="component" value="Chromosome"/>
</dbReference>
<protein>
    <submittedName>
        <fullName evidence="2">Protein N-acetyltransferase, RimJ/RimL family</fullName>
    </submittedName>
</protein>
<dbReference type="PROSITE" id="PS51186">
    <property type="entry name" value="GNAT"/>
    <property type="match status" value="1"/>
</dbReference>
<keyword evidence="3" id="KW-1185">Reference proteome</keyword>
<reference evidence="2 3" key="1">
    <citation type="submission" date="2018-03" db="EMBL/GenBank/DDBJ databases">
        <title>Phenotypic and genomic properties of Cyclonatronum proteinivorum gen. nov., sp. nov., a haloalkaliphilic bacteroidete from soda lakes possessing Na+-translocating rhodopsin.</title>
        <authorList>
            <person name="Toshchakov S.V."/>
            <person name="Korzhenkov A."/>
            <person name="Samarov N.I."/>
            <person name="Kublanov I.V."/>
            <person name="Muntyan M.S."/>
            <person name="Sorokin D.Y."/>
        </authorList>
    </citation>
    <scope>NUCLEOTIDE SEQUENCE [LARGE SCALE GENOMIC DNA]</scope>
    <source>
        <strain evidence="2 3">Omega</strain>
    </source>
</reference>
<dbReference type="CDD" id="cd04301">
    <property type="entry name" value="NAT_SF"/>
    <property type="match status" value="1"/>
</dbReference>
<dbReference type="Gene3D" id="3.40.630.30">
    <property type="match status" value="1"/>
</dbReference>